<evidence type="ECO:0000313" key="1">
    <source>
        <dbReference type="EnsemblMetazoa" id="PPA45370.1"/>
    </source>
</evidence>
<evidence type="ECO:0000313" key="2">
    <source>
        <dbReference type="Proteomes" id="UP000005239"/>
    </source>
</evidence>
<dbReference type="EnsemblMetazoa" id="PPA45370.1">
    <property type="protein sequence ID" value="PPA45370.1"/>
    <property type="gene ID" value="WBGene00283739"/>
</dbReference>
<dbReference type="AlphaFoldDB" id="A0A2A6CIN2"/>
<proteinExistence type="predicted"/>
<sequence>MIQVGDTRRVAQADGRGFSKLEVEERGGLFVSPTSRIAVLFSKVHANQKVPLHGNDKLDKEK</sequence>
<keyword evidence="2" id="KW-1185">Reference proteome</keyword>
<protein>
    <submittedName>
        <fullName evidence="1">Uncharacterized protein</fullName>
    </submittedName>
</protein>
<gene>
    <name evidence="1" type="primary">WBGene00283739</name>
</gene>
<dbReference type="Proteomes" id="UP000005239">
    <property type="component" value="Unassembled WGS sequence"/>
</dbReference>
<organism evidence="1 2">
    <name type="scientific">Pristionchus pacificus</name>
    <name type="common">Parasitic nematode worm</name>
    <dbReference type="NCBI Taxonomy" id="54126"/>
    <lineage>
        <taxon>Eukaryota</taxon>
        <taxon>Metazoa</taxon>
        <taxon>Ecdysozoa</taxon>
        <taxon>Nematoda</taxon>
        <taxon>Chromadorea</taxon>
        <taxon>Rhabditida</taxon>
        <taxon>Rhabditina</taxon>
        <taxon>Diplogasteromorpha</taxon>
        <taxon>Diplogasteroidea</taxon>
        <taxon>Neodiplogasteridae</taxon>
        <taxon>Pristionchus</taxon>
    </lineage>
</organism>
<reference evidence="2" key="1">
    <citation type="journal article" date="2008" name="Nat. Genet.">
        <title>The Pristionchus pacificus genome provides a unique perspective on nematode lifestyle and parasitism.</title>
        <authorList>
            <person name="Dieterich C."/>
            <person name="Clifton S.W."/>
            <person name="Schuster L.N."/>
            <person name="Chinwalla A."/>
            <person name="Delehaunty K."/>
            <person name="Dinkelacker I."/>
            <person name="Fulton L."/>
            <person name="Fulton R."/>
            <person name="Godfrey J."/>
            <person name="Minx P."/>
            <person name="Mitreva M."/>
            <person name="Roeseler W."/>
            <person name="Tian H."/>
            <person name="Witte H."/>
            <person name="Yang S.P."/>
            <person name="Wilson R.K."/>
            <person name="Sommer R.J."/>
        </authorList>
    </citation>
    <scope>NUCLEOTIDE SEQUENCE [LARGE SCALE GENOMIC DNA]</scope>
    <source>
        <strain evidence="2">PS312</strain>
    </source>
</reference>
<accession>A0A2A6CIN2</accession>
<reference evidence="1" key="2">
    <citation type="submission" date="2022-06" db="UniProtKB">
        <authorList>
            <consortium name="EnsemblMetazoa"/>
        </authorList>
    </citation>
    <scope>IDENTIFICATION</scope>
    <source>
        <strain evidence="1">PS312</strain>
    </source>
</reference>
<name>A0A2A6CIN2_PRIPA</name>
<accession>A0A8R1Z6C7</accession>